<protein>
    <submittedName>
        <fullName evidence="2">Uncharacterized protein</fullName>
    </submittedName>
</protein>
<organism evidence="2 3">
    <name type="scientific">Penicillium oxalicum (strain 114-2 / CGMCC 5302)</name>
    <name type="common">Penicillium decumbens</name>
    <dbReference type="NCBI Taxonomy" id="933388"/>
    <lineage>
        <taxon>Eukaryota</taxon>
        <taxon>Fungi</taxon>
        <taxon>Dikarya</taxon>
        <taxon>Ascomycota</taxon>
        <taxon>Pezizomycotina</taxon>
        <taxon>Eurotiomycetes</taxon>
        <taxon>Eurotiomycetidae</taxon>
        <taxon>Eurotiales</taxon>
        <taxon>Aspergillaceae</taxon>
        <taxon>Penicillium</taxon>
    </lineage>
</organism>
<sequence length="479" mass="54494">MDAPVLYSCMQAFHVSSQRAGRDMIQTDIESESDQSTFHHSHLLTYKAHTDGDAKHKSPIDPKWKVRIEPAIRGTGSPKDSLFHARVPYVLHRADLISESSGPTVMCHSSQPKDKSGRLQWRERGETEERERTARLGEDQSLWREASSDIQSLKDTDTESVHAQERAELPSVPIACESLPSSARRSRPLRSRARPEKLLDSGGSLLSLPLYPRYAYPRPTEDSFPAVREEGEPNIEEPSRRDLQDRYIGVPRRPERTTPRVRTLGLLNREIRVHTPSKAAATITHLAHSDVHLPPLVGRNTRRRSTTACPKFVPQKRAPTVFGMWLVYGLQAPAEEFQLTITTIFFNTLQHWIVRKVRDVLHARARDSSVLAIYMWTVDVGKTHSILRDSSTSKPHNNNPAIAWCPRGLKKVACRRILLRDFTEKFVKRGLPNGRSFDGAGKASGPDWPAKRGENALFSKDPHYLRSRWRRVCPCWDDR</sequence>
<dbReference type="AlphaFoldDB" id="S7ZCG5"/>
<evidence type="ECO:0000313" key="2">
    <source>
        <dbReference type="EMBL" id="EPS28310.1"/>
    </source>
</evidence>
<keyword evidence="3" id="KW-1185">Reference proteome</keyword>
<proteinExistence type="predicted"/>
<evidence type="ECO:0000313" key="3">
    <source>
        <dbReference type="Proteomes" id="UP000019376"/>
    </source>
</evidence>
<feature type="compositionally biased region" description="Basic and acidic residues" evidence="1">
    <location>
        <begin position="111"/>
        <end position="136"/>
    </location>
</feature>
<dbReference type="HOGENOM" id="CLU_569978_0_0_1"/>
<evidence type="ECO:0000256" key="1">
    <source>
        <dbReference type="SAM" id="MobiDB-lite"/>
    </source>
</evidence>
<gene>
    <name evidence="2" type="ORF">PDE_03256</name>
</gene>
<dbReference type="Proteomes" id="UP000019376">
    <property type="component" value="Unassembled WGS sequence"/>
</dbReference>
<dbReference type="EMBL" id="KB644410">
    <property type="protein sequence ID" value="EPS28310.1"/>
    <property type="molecule type" value="Genomic_DNA"/>
</dbReference>
<feature type="compositionally biased region" description="Basic and acidic residues" evidence="1">
    <location>
        <begin position="227"/>
        <end position="240"/>
    </location>
</feature>
<reference evidence="2 3" key="1">
    <citation type="journal article" date="2013" name="PLoS ONE">
        <title>Genomic and secretomic analyses reveal unique features of the lignocellulolytic enzyme system of Penicillium decumbens.</title>
        <authorList>
            <person name="Liu G."/>
            <person name="Zhang L."/>
            <person name="Wei X."/>
            <person name="Zou G."/>
            <person name="Qin Y."/>
            <person name="Ma L."/>
            <person name="Li J."/>
            <person name="Zheng H."/>
            <person name="Wang S."/>
            <person name="Wang C."/>
            <person name="Xun L."/>
            <person name="Zhao G.-P."/>
            <person name="Zhou Z."/>
            <person name="Qu Y."/>
        </authorList>
    </citation>
    <scope>NUCLEOTIDE SEQUENCE [LARGE SCALE GENOMIC DNA]</scope>
    <source>
        <strain evidence="3">114-2 / CGMCC 5302</strain>
    </source>
</reference>
<feature type="region of interest" description="Disordered" evidence="1">
    <location>
        <begin position="102"/>
        <end position="136"/>
    </location>
</feature>
<name>S7ZCG5_PENO1</name>
<accession>S7ZCG5</accession>
<feature type="region of interest" description="Disordered" evidence="1">
    <location>
        <begin position="218"/>
        <end position="240"/>
    </location>
</feature>